<sequence>MHYRPTDGAPGRASLRGVRVALRSSPSGLHLGLTMVLEQPARRGQDARLLSRVKAHARWPRRSRWRRGAVPASRCGIAVSCGVARWSVTVGKAK</sequence>
<reference evidence="1 2" key="1">
    <citation type="submission" date="2014-02" db="EMBL/GenBank/DDBJ databases">
        <title>The small core and large imbalanced accessory genome model reveals a collaborative survival strategy of Sorangium cellulosum strains in nature.</title>
        <authorList>
            <person name="Han K."/>
            <person name="Peng R."/>
            <person name="Blom J."/>
            <person name="Li Y.-Z."/>
        </authorList>
    </citation>
    <scope>NUCLEOTIDE SEQUENCE [LARGE SCALE GENOMIC DNA]</scope>
    <source>
        <strain evidence="1 2">So0007-03</strain>
    </source>
</reference>
<organism evidence="1 2">
    <name type="scientific">Sorangium cellulosum</name>
    <name type="common">Polyangium cellulosum</name>
    <dbReference type="NCBI Taxonomy" id="56"/>
    <lineage>
        <taxon>Bacteria</taxon>
        <taxon>Pseudomonadati</taxon>
        <taxon>Myxococcota</taxon>
        <taxon>Polyangia</taxon>
        <taxon>Polyangiales</taxon>
        <taxon>Polyangiaceae</taxon>
        <taxon>Sorangium</taxon>
    </lineage>
</organism>
<evidence type="ECO:0000313" key="2">
    <source>
        <dbReference type="Proteomes" id="UP000075502"/>
    </source>
</evidence>
<evidence type="ECO:0000313" key="1">
    <source>
        <dbReference type="EMBL" id="KYG05560.1"/>
    </source>
</evidence>
<dbReference type="Proteomes" id="UP000075502">
    <property type="component" value="Unassembled WGS sequence"/>
</dbReference>
<name>A0A150TLL3_SORCE</name>
<dbReference type="EMBL" id="JEME01001998">
    <property type="protein sequence ID" value="KYG05560.1"/>
    <property type="molecule type" value="Genomic_DNA"/>
</dbReference>
<dbReference type="AlphaFoldDB" id="A0A150TLL3"/>
<gene>
    <name evidence="1" type="ORF">BE21_39915</name>
</gene>
<accession>A0A150TLL3</accession>
<comment type="caution">
    <text evidence="1">The sequence shown here is derived from an EMBL/GenBank/DDBJ whole genome shotgun (WGS) entry which is preliminary data.</text>
</comment>
<proteinExistence type="predicted"/>
<protein>
    <submittedName>
        <fullName evidence="1">Uncharacterized protein</fullName>
    </submittedName>
</protein>